<dbReference type="PROSITE" id="PS00061">
    <property type="entry name" value="ADH_SHORT"/>
    <property type="match status" value="1"/>
</dbReference>
<gene>
    <name evidence="4" type="ORF">MRAB57_1568</name>
</gene>
<organism evidence="4 5">
    <name type="scientific">Mycobacterium rhizamassiliense</name>
    <dbReference type="NCBI Taxonomy" id="1841860"/>
    <lineage>
        <taxon>Bacteria</taxon>
        <taxon>Bacillati</taxon>
        <taxon>Actinomycetota</taxon>
        <taxon>Actinomycetes</taxon>
        <taxon>Mycobacteriales</taxon>
        <taxon>Mycobacteriaceae</taxon>
        <taxon>Mycobacterium</taxon>
    </lineage>
</organism>
<dbReference type="InterPro" id="IPR052178">
    <property type="entry name" value="Sec_Metab_Biosynth_SDR"/>
</dbReference>
<evidence type="ECO:0000313" key="4">
    <source>
        <dbReference type="EMBL" id="SPM33764.1"/>
    </source>
</evidence>
<dbReference type="GO" id="GO:0016491">
    <property type="term" value="F:oxidoreductase activity"/>
    <property type="evidence" value="ECO:0007669"/>
    <property type="project" value="UniProtKB-KW"/>
</dbReference>
<dbReference type="FunFam" id="3.40.50.720:FF:000084">
    <property type="entry name" value="Short-chain dehydrogenase reductase"/>
    <property type="match status" value="1"/>
</dbReference>
<name>A0A2U3NQK5_9MYCO</name>
<feature type="non-terminal residue" evidence="4">
    <location>
        <position position="1"/>
    </location>
</feature>
<dbReference type="Gene3D" id="3.40.50.720">
    <property type="entry name" value="NAD(P)-binding Rossmann-like Domain"/>
    <property type="match status" value="1"/>
</dbReference>
<keyword evidence="3" id="KW-0560">Oxidoreductase</keyword>
<dbReference type="AlphaFoldDB" id="A0A2U3NQK5"/>
<evidence type="ECO:0000313" key="5">
    <source>
        <dbReference type="Proteomes" id="UP000240988"/>
    </source>
</evidence>
<keyword evidence="5" id="KW-1185">Reference proteome</keyword>
<dbReference type="Pfam" id="PF13561">
    <property type="entry name" value="adh_short_C2"/>
    <property type="match status" value="1"/>
</dbReference>
<dbReference type="PANTHER" id="PTHR43618">
    <property type="entry name" value="7-ALPHA-HYDROXYSTEROID DEHYDROGENASE"/>
    <property type="match status" value="1"/>
</dbReference>
<reference evidence="4 5" key="1">
    <citation type="submission" date="2017-01" db="EMBL/GenBank/DDBJ databases">
        <authorList>
            <consortium name="Urmite Genomes"/>
        </authorList>
    </citation>
    <scope>NUCLEOTIDE SEQUENCE [LARGE SCALE GENOMIC DNA]</scope>
    <source>
        <strain evidence="4 5">AB57</strain>
    </source>
</reference>
<accession>A0A2U3NQK5</accession>
<evidence type="ECO:0000256" key="3">
    <source>
        <dbReference type="ARBA" id="ARBA00023002"/>
    </source>
</evidence>
<evidence type="ECO:0000256" key="2">
    <source>
        <dbReference type="ARBA" id="ARBA00022857"/>
    </source>
</evidence>
<dbReference type="InterPro" id="IPR002347">
    <property type="entry name" value="SDR_fam"/>
</dbReference>
<dbReference type="PRINTS" id="PR00080">
    <property type="entry name" value="SDRFAMILY"/>
</dbReference>
<dbReference type="CDD" id="cd05233">
    <property type="entry name" value="SDR_c"/>
    <property type="match status" value="1"/>
</dbReference>
<proteinExistence type="inferred from homology"/>
<dbReference type="PRINTS" id="PR00081">
    <property type="entry name" value="GDHRDH"/>
</dbReference>
<evidence type="ECO:0000256" key="1">
    <source>
        <dbReference type="ARBA" id="ARBA00006484"/>
    </source>
</evidence>
<sequence length="257" mass="25924">VSNTTLMELFDLTGRTAIVTGGTRGIGLAIAKGLVAAGANVAIASRKADACEQAAALLNSSSTGNAIGVPTHMGDLGAIDALVNSAVGEFGGVDIVINNAANALAQPIGQITPAAWAKSFAVNQQGPVFLVQSALPHLQRSEHAAVLNIVSAGAFIFSPTTSMYAAAKASMVSFTRSMAAEFAAEGIRVNALAPGAVDTDMVRGNPPEFAAALARRALLNRIATADEIVAPALLLVSDAGSFITGQTLLVDGGMVAR</sequence>
<protein>
    <submittedName>
        <fullName evidence="4">NAD(P)-dependent dehydrogenase, short-chain alcohol dehydrogenase family</fullName>
    </submittedName>
</protein>
<keyword evidence="2" id="KW-0521">NADP</keyword>
<dbReference type="InterPro" id="IPR036291">
    <property type="entry name" value="NAD(P)-bd_dom_sf"/>
</dbReference>
<dbReference type="Proteomes" id="UP000240988">
    <property type="component" value="Unassembled WGS sequence"/>
</dbReference>
<comment type="similarity">
    <text evidence="1">Belongs to the short-chain dehydrogenases/reductases (SDR) family.</text>
</comment>
<dbReference type="InterPro" id="IPR020904">
    <property type="entry name" value="Sc_DH/Rdtase_CS"/>
</dbReference>
<dbReference type="EMBL" id="FUFA01000002">
    <property type="protein sequence ID" value="SPM33764.1"/>
    <property type="molecule type" value="Genomic_DNA"/>
</dbReference>
<dbReference type="SUPFAM" id="SSF51735">
    <property type="entry name" value="NAD(P)-binding Rossmann-fold domains"/>
    <property type="match status" value="1"/>
</dbReference>
<dbReference type="STRING" id="1841860.GCA_900157375_01569"/>
<dbReference type="PANTHER" id="PTHR43618:SF8">
    <property type="entry name" value="7ALPHA-HYDROXYSTEROID DEHYDROGENASE"/>
    <property type="match status" value="1"/>
</dbReference>